<evidence type="ECO:0000256" key="4">
    <source>
        <dbReference type="ARBA" id="ARBA00023136"/>
    </source>
</evidence>
<keyword evidence="3 6" id="KW-1133">Transmembrane helix</keyword>
<evidence type="ECO:0000259" key="7">
    <source>
        <dbReference type="Pfam" id="PF05154"/>
    </source>
</evidence>
<evidence type="ECO:0000256" key="2">
    <source>
        <dbReference type="ARBA" id="ARBA00022692"/>
    </source>
</evidence>
<name>A0ABS6W9U0_9BIFI</name>
<feature type="compositionally biased region" description="Low complexity" evidence="5">
    <location>
        <begin position="38"/>
        <end position="63"/>
    </location>
</feature>
<evidence type="ECO:0000256" key="5">
    <source>
        <dbReference type="SAM" id="MobiDB-lite"/>
    </source>
</evidence>
<proteinExistence type="predicted"/>
<keyword evidence="2 6" id="KW-0812">Transmembrane</keyword>
<evidence type="ECO:0000313" key="8">
    <source>
        <dbReference type="EMBL" id="MBW3083265.1"/>
    </source>
</evidence>
<protein>
    <submittedName>
        <fullName evidence="8">TM2 domain-containing protein</fullName>
    </submittedName>
</protein>
<comment type="subcellular location">
    <subcellularLocation>
        <location evidence="1">Membrane</location>
        <topology evidence="1">Multi-pass membrane protein</topology>
    </subcellularLocation>
</comment>
<dbReference type="Pfam" id="PF05154">
    <property type="entry name" value="TM2"/>
    <property type="match status" value="1"/>
</dbReference>
<sequence>MPGSGFRVGSGVTAVVRRRAVGYRGGVNENENTGAPQGGYAQNPQYAQQPYGQQPYGGTAYGQQSYGQQPYGQQAGQGYGQQPYGGQAYGQQYGQAYGQQPYRQPGYQDPNVPYGYVPRNKLVAGLLGIFLGSLGIHNFYLGYTSKAVCQLLLTCVGWILFGLGPLAAGIWGLVEGVLILCSNVGSPWHRDARGVELHD</sequence>
<keyword evidence="9" id="KW-1185">Reference proteome</keyword>
<dbReference type="RefSeq" id="WP_219082238.1">
    <property type="nucleotide sequence ID" value="NZ_JAHBBD010000017.1"/>
</dbReference>
<dbReference type="Proteomes" id="UP000812844">
    <property type="component" value="Unassembled WGS sequence"/>
</dbReference>
<comment type="caution">
    <text evidence="8">The sequence shown here is derived from an EMBL/GenBank/DDBJ whole genome shotgun (WGS) entry which is preliminary data.</text>
</comment>
<dbReference type="InterPro" id="IPR007829">
    <property type="entry name" value="TM2"/>
</dbReference>
<feature type="domain" description="TM2" evidence="7">
    <location>
        <begin position="119"/>
        <end position="166"/>
    </location>
</feature>
<evidence type="ECO:0000256" key="6">
    <source>
        <dbReference type="SAM" id="Phobius"/>
    </source>
</evidence>
<reference evidence="8 9" key="1">
    <citation type="submission" date="2021-05" db="EMBL/GenBank/DDBJ databases">
        <title>Phylogenetic classification of ten novel species belonging to the genus Bifidobacterium comprising B. colchicus sp. nov., B. abeli sp. nov., B. bicoloris sp. nov., B. guerezis sp. nov., B. rosaliae sp. nov., B. santillanensis sp. nov., B. argentati sp. nov., B. amazzoni sp. nov., B. pluviali sp. nov., and B. pinnaculum sp. nov.</title>
        <authorList>
            <person name="Lugli G.A."/>
            <person name="Ruiz Garcia L."/>
            <person name="Margolles A."/>
            <person name="Ventura M."/>
        </authorList>
    </citation>
    <scope>NUCLEOTIDE SEQUENCE [LARGE SCALE GENOMIC DNA]</scope>
    <source>
        <strain evidence="8 9">6T3</strain>
    </source>
</reference>
<organism evidence="8 9">
    <name type="scientific">Bifidobacterium phasiani</name>
    <dbReference type="NCBI Taxonomy" id="2834431"/>
    <lineage>
        <taxon>Bacteria</taxon>
        <taxon>Bacillati</taxon>
        <taxon>Actinomycetota</taxon>
        <taxon>Actinomycetes</taxon>
        <taxon>Bifidobacteriales</taxon>
        <taxon>Bifidobacteriaceae</taxon>
        <taxon>Bifidobacterium</taxon>
    </lineage>
</organism>
<keyword evidence="4 6" id="KW-0472">Membrane</keyword>
<accession>A0ABS6W9U0</accession>
<evidence type="ECO:0000256" key="1">
    <source>
        <dbReference type="ARBA" id="ARBA00004141"/>
    </source>
</evidence>
<feature type="transmembrane region" description="Helical" evidence="6">
    <location>
        <begin position="122"/>
        <end position="141"/>
    </location>
</feature>
<dbReference type="EMBL" id="JAHBBD010000017">
    <property type="protein sequence ID" value="MBW3083265.1"/>
    <property type="molecule type" value="Genomic_DNA"/>
</dbReference>
<gene>
    <name evidence="8" type="ORF">KIH73_07790</name>
</gene>
<evidence type="ECO:0000256" key="3">
    <source>
        <dbReference type="ARBA" id="ARBA00022989"/>
    </source>
</evidence>
<feature type="transmembrane region" description="Helical" evidence="6">
    <location>
        <begin position="148"/>
        <end position="174"/>
    </location>
</feature>
<feature type="region of interest" description="Disordered" evidence="5">
    <location>
        <begin position="25"/>
        <end position="63"/>
    </location>
</feature>
<evidence type="ECO:0000313" key="9">
    <source>
        <dbReference type="Proteomes" id="UP000812844"/>
    </source>
</evidence>